<dbReference type="OMA" id="QARYERK"/>
<feature type="region of interest" description="Disordered" evidence="1">
    <location>
        <begin position="125"/>
        <end position="157"/>
    </location>
</feature>
<accession>A0A1Q9DHL3</accession>
<evidence type="ECO:0000256" key="1">
    <source>
        <dbReference type="SAM" id="MobiDB-lite"/>
    </source>
</evidence>
<evidence type="ECO:0000313" key="3">
    <source>
        <dbReference type="Proteomes" id="UP000186817"/>
    </source>
</evidence>
<organism evidence="2 3">
    <name type="scientific">Symbiodinium microadriaticum</name>
    <name type="common">Dinoflagellate</name>
    <name type="synonym">Zooxanthella microadriatica</name>
    <dbReference type="NCBI Taxonomy" id="2951"/>
    <lineage>
        <taxon>Eukaryota</taxon>
        <taxon>Sar</taxon>
        <taxon>Alveolata</taxon>
        <taxon>Dinophyceae</taxon>
        <taxon>Suessiales</taxon>
        <taxon>Symbiodiniaceae</taxon>
        <taxon>Symbiodinium</taxon>
    </lineage>
</organism>
<feature type="region of interest" description="Disordered" evidence="1">
    <location>
        <begin position="171"/>
        <end position="205"/>
    </location>
</feature>
<feature type="region of interest" description="Disordered" evidence="1">
    <location>
        <begin position="68"/>
        <end position="105"/>
    </location>
</feature>
<dbReference type="OrthoDB" id="410346at2759"/>
<reference evidence="2 3" key="1">
    <citation type="submission" date="2016-02" db="EMBL/GenBank/DDBJ databases">
        <title>Genome analysis of coral dinoflagellate symbionts highlights evolutionary adaptations to a symbiotic lifestyle.</title>
        <authorList>
            <person name="Aranda M."/>
            <person name="Li Y."/>
            <person name="Liew Y.J."/>
            <person name="Baumgarten S."/>
            <person name="Simakov O."/>
            <person name="Wilson M."/>
            <person name="Piel J."/>
            <person name="Ashoor H."/>
            <person name="Bougouffa S."/>
            <person name="Bajic V.B."/>
            <person name="Ryu T."/>
            <person name="Ravasi T."/>
            <person name="Bayer T."/>
            <person name="Micklem G."/>
            <person name="Kim H."/>
            <person name="Bhak J."/>
            <person name="Lajeunesse T.C."/>
            <person name="Voolstra C.R."/>
        </authorList>
    </citation>
    <scope>NUCLEOTIDE SEQUENCE [LARGE SCALE GENOMIC DNA]</scope>
    <source>
        <strain evidence="2 3">CCMP2467</strain>
    </source>
</reference>
<dbReference type="Proteomes" id="UP000186817">
    <property type="component" value="Unassembled WGS sequence"/>
</dbReference>
<keyword evidence="3" id="KW-1185">Reference proteome</keyword>
<evidence type="ECO:0000313" key="2">
    <source>
        <dbReference type="EMBL" id="OLP94666.1"/>
    </source>
</evidence>
<sequence length="343" mass="37167">MESLDSPLPALKFPLRDALQALQESANGPPSVRTAMMHSASAGAHVPYKVGSTAKTRALKRIGRIKRRGEHLGGGYAEQRPMSTPRAPPECDRPRSVPKSVPSAVSRSKVEMIQFTQDAAIHSWPQVQKSQSMPDLSHTSTKAQTGASTSSFGSPVEIRPTWTSAARAVLGHGRRQATTKSKSAQSLEDLEKTDLSELPPAGLSRDSSWCGATLATFPGLPRPVKDWASSGLEFTDGGLGIGSRDNPEYRNFAARSPGFVYTVQSGSVSLWNSSASLPTKQPLSQHTSSASARLGTRRDPQARYERKPGPGYYEVPGFTEELLRKVAKRPGFQPLHARVRKRM</sequence>
<gene>
    <name evidence="2" type="ORF">AK812_SmicGene23277</name>
</gene>
<protein>
    <submittedName>
        <fullName evidence="2">Uncharacterized protein</fullName>
    </submittedName>
</protein>
<feature type="compositionally biased region" description="Polar residues" evidence="1">
    <location>
        <begin position="276"/>
        <end position="291"/>
    </location>
</feature>
<feature type="region of interest" description="Disordered" evidence="1">
    <location>
        <begin position="276"/>
        <end position="310"/>
    </location>
</feature>
<feature type="compositionally biased region" description="Basic and acidic residues" evidence="1">
    <location>
        <begin position="296"/>
        <end position="308"/>
    </location>
</feature>
<proteinExistence type="predicted"/>
<name>A0A1Q9DHL3_SYMMI</name>
<feature type="compositionally biased region" description="Polar residues" evidence="1">
    <location>
        <begin position="125"/>
        <end position="153"/>
    </location>
</feature>
<dbReference type="EMBL" id="LSRX01000533">
    <property type="protein sequence ID" value="OLP94666.1"/>
    <property type="molecule type" value="Genomic_DNA"/>
</dbReference>
<dbReference type="AlphaFoldDB" id="A0A1Q9DHL3"/>
<comment type="caution">
    <text evidence="2">The sequence shown here is derived from an EMBL/GenBank/DDBJ whole genome shotgun (WGS) entry which is preliminary data.</text>
</comment>